<comment type="caution">
    <text evidence="1">The sequence shown here is derived from an EMBL/GenBank/DDBJ whole genome shotgun (WGS) entry which is preliminary data.</text>
</comment>
<dbReference type="AlphaFoldDB" id="A0AAV4XMX7"/>
<evidence type="ECO:0000313" key="1">
    <source>
        <dbReference type="EMBL" id="GIY96013.1"/>
    </source>
</evidence>
<dbReference type="EMBL" id="BPLR01017992">
    <property type="protein sequence ID" value="GIY96013.1"/>
    <property type="molecule type" value="Genomic_DNA"/>
</dbReference>
<organism evidence="1 2">
    <name type="scientific">Caerostris extrusa</name>
    <name type="common">Bark spider</name>
    <name type="synonym">Caerostris bankana</name>
    <dbReference type="NCBI Taxonomy" id="172846"/>
    <lineage>
        <taxon>Eukaryota</taxon>
        <taxon>Metazoa</taxon>
        <taxon>Ecdysozoa</taxon>
        <taxon>Arthropoda</taxon>
        <taxon>Chelicerata</taxon>
        <taxon>Arachnida</taxon>
        <taxon>Araneae</taxon>
        <taxon>Araneomorphae</taxon>
        <taxon>Entelegynae</taxon>
        <taxon>Araneoidea</taxon>
        <taxon>Araneidae</taxon>
        <taxon>Caerostris</taxon>
    </lineage>
</organism>
<proteinExistence type="predicted"/>
<reference evidence="1 2" key="1">
    <citation type="submission" date="2021-06" db="EMBL/GenBank/DDBJ databases">
        <title>Caerostris extrusa draft genome.</title>
        <authorList>
            <person name="Kono N."/>
            <person name="Arakawa K."/>
        </authorList>
    </citation>
    <scope>NUCLEOTIDE SEQUENCE [LARGE SCALE GENOMIC DNA]</scope>
</reference>
<keyword evidence="2" id="KW-1185">Reference proteome</keyword>
<gene>
    <name evidence="1" type="ORF">CEXT_665601</name>
</gene>
<protein>
    <submittedName>
        <fullName evidence="1">Uncharacterized protein</fullName>
    </submittedName>
</protein>
<dbReference type="Proteomes" id="UP001054945">
    <property type="component" value="Unassembled WGS sequence"/>
</dbReference>
<evidence type="ECO:0000313" key="2">
    <source>
        <dbReference type="Proteomes" id="UP001054945"/>
    </source>
</evidence>
<name>A0AAV4XMX7_CAEEX</name>
<accession>A0AAV4XMX7</accession>
<sequence>MVRMENSQGEVVNYGLMQHFLLALHKGEEKSKSRCLSSRSPRILMENLRSPVKISLFSGFLAHCGAPGNKKRTTWQRSVL</sequence>